<evidence type="ECO:0000313" key="1">
    <source>
        <dbReference type="EMBL" id="MFC4232147.1"/>
    </source>
</evidence>
<organism evidence="1 2">
    <name type="scientific">Parasediminibacterium paludis</name>
    <dbReference type="NCBI Taxonomy" id="908966"/>
    <lineage>
        <taxon>Bacteria</taxon>
        <taxon>Pseudomonadati</taxon>
        <taxon>Bacteroidota</taxon>
        <taxon>Chitinophagia</taxon>
        <taxon>Chitinophagales</taxon>
        <taxon>Chitinophagaceae</taxon>
        <taxon>Parasediminibacterium</taxon>
    </lineage>
</organism>
<dbReference type="EMBL" id="JBHSDC010000018">
    <property type="protein sequence ID" value="MFC4232147.1"/>
    <property type="molecule type" value="Genomic_DNA"/>
</dbReference>
<name>A0ABV8PYY0_9BACT</name>
<gene>
    <name evidence="1" type="ORF">ACFOW1_09610</name>
</gene>
<reference evidence="2" key="1">
    <citation type="journal article" date="2019" name="Int. J. Syst. Evol. Microbiol.">
        <title>The Global Catalogue of Microorganisms (GCM) 10K type strain sequencing project: providing services to taxonomists for standard genome sequencing and annotation.</title>
        <authorList>
            <consortium name="The Broad Institute Genomics Platform"/>
            <consortium name="The Broad Institute Genome Sequencing Center for Infectious Disease"/>
            <person name="Wu L."/>
            <person name="Ma J."/>
        </authorList>
    </citation>
    <scope>NUCLEOTIDE SEQUENCE [LARGE SCALE GENOMIC DNA]</scope>
    <source>
        <strain evidence="2">CECT 8010</strain>
    </source>
</reference>
<protein>
    <submittedName>
        <fullName evidence="1">Uncharacterized protein</fullName>
    </submittedName>
</protein>
<proteinExistence type="predicted"/>
<dbReference type="Proteomes" id="UP001595906">
    <property type="component" value="Unassembled WGS sequence"/>
</dbReference>
<comment type="caution">
    <text evidence="1">The sequence shown here is derived from an EMBL/GenBank/DDBJ whole genome shotgun (WGS) entry which is preliminary data.</text>
</comment>
<sequence length="130" mass="15378">MTQTLFAPETKQYDYKGDIAFSQNWNGKFFCKYLTTIRLCNYSKSHVDAFYRLTLEGEFLTTGKIVDLRYCKLNELPEWTCYLDTGYTKAETVQLFKTMHSSKNIDWDKQLLVLILIENLDFINTSLKRK</sequence>
<evidence type="ECO:0000313" key="2">
    <source>
        <dbReference type="Proteomes" id="UP001595906"/>
    </source>
</evidence>
<keyword evidence="2" id="KW-1185">Reference proteome</keyword>
<dbReference type="RefSeq" id="WP_379013891.1">
    <property type="nucleotide sequence ID" value="NZ_JBHSDC010000018.1"/>
</dbReference>
<accession>A0ABV8PYY0</accession>